<feature type="region of interest" description="Disordered" evidence="1">
    <location>
        <begin position="1"/>
        <end position="23"/>
    </location>
</feature>
<comment type="caution">
    <text evidence="2">The sequence shown here is derived from an EMBL/GenBank/DDBJ whole genome shotgun (WGS) entry which is preliminary data.</text>
</comment>
<dbReference type="EMBL" id="BAFE01000028">
    <property type="protein sequence ID" value="GAB47894.1"/>
    <property type="molecule type" value="Genomic_DNA"/>
</dbReference>
<dbReference type="AlphaFoldDB" id="H5UQ86"/>
<dbReference type="STRING" id="1089455.MOPEL_030_00040"/>
<evidence type="ECO:0000313" key="2">
    <source>
        <dbReference type="EMBL" id="GAB47894.1"/>
    </source>
</evidence>
<accession>H5UQ86</accession>
<organism evidence="2 3">
    <name type="scientific">Mobilicoccus pelagius NBRC 104925</name>
    <dbReference type="NCBI Taxonomy" id="1089455"/>
    <lineage>
        <taxon>Bacteria</taxon>
        <taxon>Bacillati</taxon>
        <taxon>Actinomycetota</taxon>
        <taxon>Actinomycetes</taxon>
        <taxon>Micrococcales</taxon>
        <taxon>Dermatophilaceae</taxon>
        <taxon>Mobilicoccus</taxon>
    </lineage>
</organism>
<dbReference type="Proteomes" id="UP000004367">
    <property type="component" value="Unassembled WGS sequence"/>
</dbReference>
<name>H5UQ86_9MICO</name>
<proteinExistence type="predicted"/>
<evidence type="ECO:0000313" key="3">
    <source>
        <dbReference type="Proteomes" id="UP000004367"/>
    </source>
</evidence>
<protein>
    <submittedName>
        <fullName evidence="2">Uncharacterized protein</fullName>
    </submittedName>
</protein>
<reference evidence="2 3" key="1">
    <citation type="submission" date="2012-02" db="EMBL/GenBank/DDBJ databases">
        <title>Whole genome shotgun sequence of Mobilicoccus pelagius NBRC 104925.</title>
        <authorList>
            <person name="Yoshida Y."/>
            <person name="Hosoyama A."/>
            <person name="Tsuchikane K."/>
            <person name="Katsumata H."/>
            <person name="Yamazaki S."/>
            <person name="Fujita N."/>
        </authorList>
    </citation>
    <scope>NUCLEOTIDE SEQUENCE [LARGE SCALE GENOMIC DNA]</scope>
    <source>
        <strain evidence="2 3">NBRC 104925</strain>
    </source>
</reference>
<keyword evidence="3" id="KW-1185">Reference proteome</keyword>
<sequence length="97" mass="10445">MHRQWADTTPPTTESRRSPAARAHRAERAAAHIRHITGGADRAIAAARAEVNGLTAALADLDAEHPAVPGLEARLDRARGRLRAWLEAGECPRIGND</sequence>
<gene>
    <name evidence="2" type="ORF">MOPEL_030_00040</name>
</gene>
<evidence type="ECO:0000256" key="1">
    <source>
        <dbReference type="SAM" id="MobiDB-lite"/>
    </source>
</evidence>
<feature type="compositionally biased region" description="Low complexity" evidence="1">
    <location>
        <begin position="8"/>
        <end position="21"/>
    </location>
</feature>